<dbReference type="AlphaFoldDB" id="A0A1Y1IUK1"/>
<dbReference type="EMBL" id="DF238216">
    <property type="protein sequence ID" value="GAQ93041.1"/>
    <property type="molecule type" value="Genomic_DNA"/>
</dbReference>
<proteinExistence type="predicted"/>
<sequence length="194" mass="21322">MPRVWRPSPEASFPQGVAPITGMTEEKLQAELAQALEGIAAAREEEGEGDLSSRTKAVLVMREEFFFKGLKVQLYAPHILPRLVLASYSDTLSIAVAKHYREYPEELTQAFQLKEGPIVEEPLEEQGKVLTESDVPIAEWTDKPFLATRGEVEETLEGLMEKDEESVLERAAGMAAGPKVLGTASPILGEQAQD</sequence>
<protein>
    <submittedName>
        <fullName evidence="1">Uncharacterized protein</fullName>
    </submittedName>
</protein>
<dbReference type="Proteomes" id="UP000054558">
    <property type="component" value="Unassembled WGS sequence"/>
</dbReference>
<evidence type="ECO:0000313" key="1">
    <source>
        <dbReference type="EMBL" id="GAQ93041.1"/>
    </source>
</evidence>
<organism evidence="1 2">
    <name type="scientific">Klebsormidium nitens</name>
    <name type="common">Green alga</name>
    <name type="synonym">Ulothrix nitens</name>
    <dbReference type="NCBI Taxonomy" id="105231"/>
    <lineage>
        <taxon>Eukaryota</taxon>
        <taxon>Viridiplantae</taxon>
        <taxon>Streptophyta</taxon>
        <taxon>Klebsormidiophyceae</taxon>
        <taxon>Klebsormidiales</taxon>
        <taxon>Klebsormidiaceae</taxon>
        <taxon>Klebsormidium</taxon>
    </lineage>
</organism>
<evidence type="ECO:0000313" key="2">
    <source>
        <dbReference type="Proteomes" id="UP000054558"/>
    </source>
</evidence>
<name>A0A1Y1IUK1_KLENI</name>
<gene>
    <name evidence="1" type="ORF">KFL_012670010</name>
</gene>
<reference evidence="1 2" key="1">
    <citation type="journal article" date="2014" name="Nat. Commun.">
        <title>Klebsormidium flaccidum genome reveals primary factors for plant terrestrial adaptation.</title>
        <authorList>
            <person name="Hori K."/>
            <person name="Maruyama F."/>
            <person name="Fujisawa T."/>
            <person name="Togashi T."/>
            <person name="Yamamoto N."/>
            <person name="Seo M."/>
            <person name="Sato S."/>
            <person name="Yamada T."/>
            <person name="Mori H."/>
            <person name="Tajima N."/>
            <person name="Moriyama T."/>
            <person name="Ikeuchi M."/>
            <person name="Watanabe M."/>
            <person name="Wada H."/>
            <person name="Kobayashi K."/>
            <person name="Saito M."/>
            <person name="Masuda T."/>
            <person name="Sasaki-Sekimoto Y."/>
            <person name="Mashiguchi K."/>
            <person name="Awai K."/>
            <person name="Shimojima M."/>
            <person name="Masuda S."/>
            <person name="Iwai M."/>
            <person name="Nobusawa T."/>
            <person name="Narise T."/>
            <person name="Kondo S."/>
            <person name="Saito H."/>
            <person name="Sato R."/>
            <person name="Murakawa M."/>
            <person name="Ihara Y."/>
            <person name="Oshima-Yamada Y."/>
            <person name="Ohtaka K."/>
            <person name="Satoh M."/>
            <person name="Sonobe K."/>
            <person name="Ishii M."/>
            <person name="Ohtani R."/>
            <person name="Kanamori-Sato M."/>
            <person name="Honoki R."/>
            <person name="Miyazaki D."/>
            <person name="Mochizuki H."/>
            <person name="Umetsu J."/>
            <person name="Higashi K."/>
            <person name="Shibata D."/>
            <person name="Kamiya Y."/>
            <person name="Sato N."/>
            <person name="Nakamura Y."/>
            <person name="Tabata S."/>
            <person name="Ida S."/>
            <person name="Kurokawa K."/>
            <person name="Ohta H."/>
        </authorList>
    </citation>
    <scope>NUCLEOTIDE SEQUENCE [LARGE SCALE GENOMIC DNA]</scope>
    <source>
        <strain evidence="1 2">NIES-2285</strain>
    </source>
</reference>
<keyword evidence="2" id="KW-1185">Reference proteome</keyword>
<accession>A0A1Y1IUK1</accession>
<feature type="non-terminal residue" evidence="1">
    <location>
        <position position="194"/>
    </location>
</feature>